<keyword evidence="1" id="KW-0812">Transmembrane</keyword>
<sequence length="110" mass="11604">MFALASIALLVHGIACNSALIFFGAACLVSGSLIYRSTYLPRALGMLMLLACISYRITAFAELSASELAATITPGILLSVLVGETALCLWLLLNGVNRAHWDARVSESSA</sequence>
<keyword evidence="1" id="KW-1133">Transmembrane helix</keyword>
<evidence type="ECO:0000313" key="3">
    <source>
        <dbReference type="Proteomes" id="UP000320455"/>
    </source>
</evidence>
<dbReference type="Proteomes" id="UP000320455">
    <property type="component" value="Unassembled WGS sequence"/>
</dbReference>
<evidence type="ECO:0000256" key="1">
    <source>
        <dbReference type="SAM" id="Phobius"/>
    </source>
</evidence>
<accession>A0ABD7S7R1</accession>
<reference evidence="3" key="1">
    <citation type="journal article" date="2020" name="Phytopathology">
        <title>Genomic acquisitions in emerging populations of Xanthomonas vasicola pv. vasculorum infecting corn in the U.S. and Argentina.</title>
        <authorList>
            <person name="Perez-Quintero A.L."/>
        </authorList>
    </citation>
    <scope>NUCLEOTIDE SEQUENCE [LARGE SCALE GENOMIC DNA]</scope>
    <source>
        <strain evidence="3">Xvh-L</strain>
    </source>
</reference>
<dbReference type="Pfam" id="PF14329">
    <property type="entry name" value="DUF4386"/>
    <property type="match status" value="1"/>
</dbReference>
<evidence type="ECO:0000313" key="2">
    <source>
        <dbReference type="EMBL" id="TWQ51377.1"/>
    </source>
</evidence>
<organism evidence="2 3">
    <name type="scientific">Xanthomonas vasicola</name>
    <dbReference type="NCBI Taxonomy" id="56459"/>
    <lineage>
        <taxon>Bacteria</taxon>
        <taxon>Pseudomonadati</taxon>
        <taxon>Pseudomonadota</taxon>
        <taxon>Gammaproteobacteria</taxon>
        <taxon>Lysobacterales</taxon>
        <taxon>Lysobacteraceae</taxon>
        <taxon>Xanthomonas</taxon>
    </lineage>
</organism>
<feature type="transmembrane region" description="Helical" evidence="1">
    <location>
        <begin position="39"/>
        <end position="57"/>
    </location>
</feature>
<proteinExistence type="predicted"/>
<feature type="transmembrane region" description="Helical" evidence="1">
    <location>
        <begin position="6"/>
        <end position="27"/>
    </location>
</feature>
<dbReference type="EMBL" id="VOCK01000027">
    <property type="protein sequence ID" value="TWQ51377.1"/>
    <property type="molecule type" value="Genomic_DNA"/>
</dbReference>
<gene>
    <name evidence="2" type="ORF">FQK01_15705</name>
</gene>
<protein>
    <submittedName>
        <fullName evidence="2">DUF4386 family protein</fullName>
    </submittedName>
</protein>
<name>A0ABD7S7R1_XANVA</name>
<keyword evidence="3" id="KW-1185">Reference proteome</keyword>
<dbReference type="AlphaFoldDB" id="A0ABD7S7R1"/>
<comment type="caution">
    <text evidence="2">The sequence shown here is derived from an EMBL/GenBank/DDBJ whole genome shotgun (WGS) entry which is preliminary data.</text>
</comment>
<keyword evidence="1" id="KW-0472">Membrane</keyword>
<feature type="transmembrane region" description="Helical" evidence="1">
    <location>
        <begin position="69"/>
        <end position="93"/>
    </location>
</feature>
<dbReference type="RefSeq" id="WP_080764492.1">
    <property type="nucleotide sequence ID" value="NZ_CP034649.1"/>
</dbReference>
<dbReference type="InterPro" id="IPR025495">
    <property type="entry name" value="DUF4386"/>
</dbReference>